<evidence type="ECO:0000313" key="3">
    <source>
        <dbReference type="Proteomes" id="UP000245708"/>
    </source>
</evidence>
<dbReference type="GO" id="GO:0003677">
    <property type="term" value="F:DNA binding"/>
    <property type="evidence" value="ECO:0007669"/>
    <property type="project" value="UniProtKB-KW"/>
</dbReference>
<evidence type="ECO:0000259" key="1">
    <source>
        <dbReference type="Pfam" id="PF09836"/>
    </source>
</evidence>
<feature type="domain" description="Putative DNA-binding" evidence="1">
    <location>
        <begin position="4"/>
        <end position="94"/>
    </location>
</feature>
<dbReference type="Pfam" id="PF09836">
    <property type="entry name" value="DUF2063"/>
    <property type="match status" value="1"/>
</dbReference>
<keyword evidence="2" id="KW-0238">DNA-binding</keyword>
<dbReference type="OrthoDB" id="4146344at2"/>
<sequence>MSGQGQFGAALLDPAQPAPKALRNPFGGSAGKRFDVYRNNVAVSLTQALETGFPTIAKLVGDDFFKAMAGVYLRANPPADPRLALYGTSFPGFLARFAPVAHLRYLPDVARLDLGLRQSYHAADAAPFDTTGIDPAAVMALSPRLAPATLVLSSRHPVHGIWRYNTTEGAPKPAPGAQDVLLARKGFDPMPYLLPPGGLTFARALKGRLTLSDAMTRTLADHPKADIAALVTLFFTSGALTGEPDRHS</sequence>
<protein>
    <submittedName>
        <fullName evidence="2">Putative DNA-binding protein</fullName>
    </submittedName>
</protein>
<dbReference type="RefSeq" id="WP_109667203.1">
    <property type="nucleotide sequence ID" value="NZ_QGGW01000003.1"/>
</dbReference>
<dbReference type="InterPro" id="IPR018640">
    <property type="entry name" value="DUF2063"/>
</dbReference>
<keyword evidence="3" id="KW-1185">Reference proteome</keyword>
<gene>
    <name evidence="2" type="ORF">C7455_103218</name>
</gene>
<dbReference type="EMBL" id="QGGW01000003">
    <property type="protein sequence ID" value="PWK61018.1"/>
    <property type="molecule type" value="Genomic_DNA"/>
</dbReference>
<reference evidence="2 3" key="1">
    <citation type="submission" date="2018-05" db="EMBL/GenBank/DDBJ databases">
        <title>Genomic Encyclopedia of Type Strains, Phase IV (KMG-IV): sequencing the most valuable type-strain genomes for metagenomic binning, comparative biology and taxonomic classification.</title>
        <authorList>
            <person name="Goeker M."/>
        </authorList>
    </citation>
    <scope>NUCLEOTIDE SEQUENCE [LARGE SCALE GENOMIC DNA]</scope>
    <source>
        <strain evidence="2 3">DSM 16097</strain>
    </source>
</reference>
<proteinExistence type="predicted"/>
<accession>A0A316GLD8</accession>
<name>A0A316GLD8_9RHOB</name>
<dbReference type="InterPro" id="IPR044922">
    <property type="entry name" value="DUF2063_N_sf"/>
</dbReference>
<dbReference type="Proteomes" id="UP000245708">
    <property type="component" value="Unassembled WGS sequence"/>
</dbReference>
<comment type="caution">
    <text evidence="2">The sequence shown here is derived from an EMBL/GenBank/DDBJ whole genome shotgun (WGS) entry which is preliminary data.</text>
</comment>
<organism evidence="2 3">
    <name type="scientific">Roseicyclus mahoneyensis</name>
    <dbReference type="NCBI Taxonomy" id="164332"/>
    <lineage>
        <taxon>Bacteria</taxon>
        <taxon>Pseudomonadati</taxon>
        <taxon>Pseudomonadota</taxon>
        <taxon>Alphaproteobacteria</taxon>
        <taxon>Rhodobacterales</taxon>
        <taxon>Roseobacteraceae</taxon>
        <taxon>Roseicyclus</taxon>
    </lineage>
</organism>
<evidence type="ECO:0000313" key="2">
    <source>
        <dbReference type="EMBL" id="PWK61018.1"/>
    </source>
</evidence>
<dbReference type="AlphaFoldDB" id="A0A316GLD8"/>
<dbReference type="Gene3D" id="1.10.150.690">
    <property type="entry name" value="DUF2063"/>
    <property type="match status" value="1"/>
</dbReference>